<evidence type="ECO:0000256" key="2">
    <source>
        <dbReference type="ARBA" id="ARBA00022690"/>
    </source>
</evidence>
<feature type="region of interest" description="Disordered" evidence="5">
    <location>
        <begin position="277"/>
        <end position="300"/>
    </location>
</feature>
<dbReference type="STRING" id="6689.A0A423SBJ8"/>
<accession>A0A423SBJ8</accession>
<evidence type="ECO:0000313" key="7">
    <source>
        <dbReference type="EMBL" id="ROT61584.1"/>
    </source>
</evidence>
<organism evidence="7 8">
    <name type="scientific">Penaeus vannamei</name>
    <name type="common">Whiteleg shrimp</name>
    <name type="synonym">Litopenaeus vannamei</name>
    <dbReference type="NCBI Taxonomy" id="6689"/>
    <lineage>
        <taxon>Eukaryota</taxon>
        <taxon>Metazoa</taxon>
        <taxon>Ecdysozoa</taxon>
        <taxon>Arthropoda</taxon>
        <taxon>Crustacea</taxon>
        <taxon>Multicrustacea</taxon>
        <taxon>Malacostraca</taxon>
        <taxon>Eumalacostraca</taxon>
        <taxon>Eucarida</taxon>
        <taxon>Decapoda</taxon>
        <taxon>Dendrobranchiata</taxon>
        <taxon>Penaeoidea</taxon>
        <taxon>Penaeidae</taxon>
        <taxon>Penaeus</taxon>
    </lineage>
</organism>
<keyword evidence="2" id="KW-0646">Protease inhibitor</keyword>
<sequence>MAYLKPVRGQAPTAFPEYAHQEDVKTLALSQNNFTRDLYVLLAQKKPGNLFISPFSIMTALSMTYAGAKENTEEEMRSVLHLTQENDALHNAFQDVVSDIKTEAPEYELRTANMAYVSNKLTVLSEFANTLKEKYLSSSKVVDFGESEAVRKEINDVVEKETNAKIKDLIPSVTPSPPLFNSLVPPPPPPPNLIPLFILPVPPSPPPFTPLAPPPPIFIPSLTPLVPSSPLPIIPPFLPLVPLLRSVSPSDIQTGVYMAPTILCETWRRDGVGDGVQSDGVKGVEAHKEDRIRNEDQELY</sequence>
<dbReference type="GO" id="GO:0004867">
    <property type="term" value="F:serine-type endopeptidase inhibitor activity"/>
    <property type="evidence" value="ECO:0007669"/>
    <property type="project" value="UniProtKB-KW"/>
</dbReference>
<dbReference type="Pfam" id="PF00079">
    <property type="entry name" value="Serpin"/>
    <property type="match status" value="1"/>
</dbReference>
<evidence type="ECO:0000256" key="5">
    <source>
        <dbReference type="SAM" id="MobiDB-lite"/>
    </source>
</evidence>
<dbReference type="AlphaFoldDB" id="A0A423SBJ8"/>
<evidence type="ECO:0000256" key="4">
    <source>
        <dbReference type="RuleBase" id="RU000411"/>
    </source>
</evidence>
<keyword evidence="8" id="KW-1185">Reference proteome</keyword>
<evidence type="ECO:0000256" key="1">
    <source>
        <dbReference type="ARBA" id="ARBA00009500"/>
    </source>
</evidence>
<feature type="compositionally biased region" description="Basic and acidic residues" evidence="5">
    <location>
        <begin position="282"/>
        <end position="300"/>
    </location>
</feature>
<dbReference type="EMBL" id="QCYY01004091">
    <property type="protein sequence ID" value="ROT61584.1"/>
    <property type="molecule type" value="Genomic_DNA"/>
</dbReference>
<reference evidence="7 8" key="1">
    <citation type="submission" date="2018-04" db="EMBL/GenBank/DDBJ databases">
        <authorList>
            <person name="Zhang X."/>
            <person name="Yuan J."/>
            <person name="Li F."/>
            <person name="Xiang J."/>
        </authorList>
    </citation>
    <scope>NUCLEOTIDE SEQUENCE [LARGE SCALE GENOMIC DNA]</scope>
    <source>
        <tissue evidence="7">Muscle</tissue>
    </source>
</reference>
<evidence type="ECO:0000259" key="6">
    <source>
        <dbReference type="SMART" id="SM00093"/>
    </source>
</evidence>
<name>A0A423SBJ8_PENVA</name>
<dbReference type="PANTHER" id="PTHR11461:SF211">
    <property type="entry name" value="GH10112P-RELATED"/>
    <property type="match status" value="1"/>
</dbReference>
<dbReference type="GO" id="GO:0005615">
    <property type="term" value="C:extracellular space"/>
    <property type="evidence" value="ECO:0007669"/>
    <property type="project" value="InterPro"/>
</dbReference>
<dbReference type="Gene3D" id="3.30.497.10">
    <property type="entry name" value="Antithrombin, subunit I, domain 2"/>
    <property type="match status" value="1"/>
</dbReference>
<dbReference type="InterPro" id="IPR036186">
    <property type="entry name" value="Serpin_sf"/>
</dbReference>
<dbReference type="OrthoDB" id="6347071at2759"/>
<evidence type="ECO:0000256" key="3">
    <source>
        <dbReference type="ARBA" id="ARBA00022900"/>
    </source>
</evidence>
<feature type="domain" description="Serpin" evidence="6">
    <location>
        <begin position="36"/>
        <end position="295"/>
    </location>
</feature>
<dbReference type="Proteomes" id="UP000283509">
    <property type="component" value="Unassembled WGS sequence"/>
</dbReference>
<dbReference type="SUPFAM" id="SSF56574">
    <property type="entry name" value="Serpins"/>
    <property type="match status" value="1"/>
</dbReference>
<reference evidence="7 8" key="2">
    <citation type="submission" date="2019-01" db="EMBL/GenBank/DDBJ databases">
        <title>The decoding of complex shrimp genome reveals the adaptation for benthos swimmer, frequently molting mechanism and breeding impact on genome.</title>
        <authorList>
            <person name="Sun Y."/>
            <person name="Gao Y."/>
            <person name="Yu Y."/>
        </authorList>
    </citation>
    <scope>NUCLEOTIDE SEQUENCE [LARGE SCALE GENOMIC DNA]</scope>
    <source>
        <tissue evidence="7">Muscle</tissue>
    </source>
</reference>
<comment type="caution">
    <text evidence="7">The sequence shown here is derived from an EMBL/GenBank/DDBJ whole genome shotgun (WGS) entry which is preliminary data.</text>
</comment>
<comment type="similarity">
    <text evidence="1 4">Belongs to the serpin family.</text>
</comment>
<proteinExistence type="inferred from homology"/>
<protein>
    <submittedName>
        <fullName evidence="7">Serpin 3</fullName>
    </submittedName>
</protein>
<dbReference type="InterPro" id="IPR042178">
    <property type="entry name" value="Serpin_sf_1"/>
</dbReference>
<evidence type="ECO:0000313" key="8">
    <source>
        <dbReference type="Proteomes" id="UP000283509"/>
    </source>
</evidence>
<dbReference type="SMART" id="SM00093">
    <property type="entry name" value="SERPIN"/>
    <property type="match status" value="1"/>
</dbReference>
<dbReference type="InterPro" id="IPR023796">
    <property type="entry name" value="Serpin_dom"/>
</dbReference>
<keyword evidence="3" id="KW-0722">Serine protease inhibitor</keyword>
<dbReference type="PANTHER" id="PTHR11461">
    <property type="entry name" value="SERINE PROTEASE INHIBITOR, SERPIN"/>
    <property type="match status" value="1"/>
</dbReference>
<gene>
    <name evidence="7" type="ORF">C7M84_020611</name>
</gene>
<dbReference type="InterPro" id="IPR000215">
    <property type="entry name" value="Serpin_fam"/>
</dbReference>